<proteinExistence type="predicted"/>
<dbReference type="STRING" id="167542.P9515_09991"/>
<dbReference type="KEGG" id="pmc:P9515_09991"/>
<dbReference type="HOGENOM" id="CLU_040163_0_0_3"/>
<keyword evidence="2 7" id="KW-0812">Transmembrane</keyword>
<evidence type="ECO:0000256" key="4">
    <source>
        <dbReference type="ARBA" id="ARBA00022989"/>
    </source>
</evidence>
<sequence>MYKFIFKYYKYLFILIFIYFLLSLLRNIFNLYFFMILLIILSYFYNKNKKVFKKVVYKIIFNNKKNIPFKNNYGAAINILESIEEINKKISNKVESELLIYEKNKLTEQLKYGDYNVILFGAGSSGKTSIARALLKNLIGKISPTIGTTKNIASYKIRIPILKRNINIIDTPGLFEASIDGEKREKSTIIEASKSDLILFVLDQDINKFELYLIRELLELRKKIIIVLNKCDLRSEKQNNNIKENIISMTSSKKIKISVVKTIASNNLSPNHSLGSIDVSNLFKEVIETLDENGEELLADNILFRCNKLGLISKKVISEQRESSAIRVINKYTWITGGVILVNPLPVVDFITTTSVNVQMILEISKIYNVRLSKIEAVDLSKSLITTLAKLGILKGGLNVITTALSSNFTTIYISKSIQSLTSCWLIKIVGLSIIEYFKNGQNWGDAGIQEVIDDIYKLNKREQFLNKFIKEAINKINIKEDNQSQRKLPPYFQKD</sequence>
<evidence type="ECO:0000313" key="10">
    <source>
        <dbReference type="Proteomes" id="UP000001589"/>
    </source>
</evidence>
<dbReference type="GO" id="GO:0002098">
    <property type="term" value="P:tRNA wobble uridine modification"/>
    <property type="evidence" value="ECO:0007669"/>
    <property type="project" value="TreeGrafter"/>
</dbReference>
<keyword evidence="3" id="KW-0547">Nucleotide-binding</keyword>
<organism evidence="9 10">
    <name type="scientific">Prochlorococcus marinus (strain MIT 9515)</name>
    <dbReference type="NCBI Taxonomy" id="167542"/>
    <lineage>
        <taxon>Bacteria</taxon>
        <taxon>Bacillati</taxon>
        <taxon>Cyanobacteriota</taxon>
        <taxon>Cyanophyceae</taxon>
        <taxon>Synechococcales</taxon>
        <taxon>Prochlorococcaceae</taxon>
        <taxon>Prochlorococcus</taxon>
    </lineage>
</organism>
<name>A2BWP5_PROM5</name>
<dbReference type="EMBL" id="CP000552">
    <property type="protein sequence ID" value="ABM72206.1"/>
    <property type="molecule type" value="Genomic_DNA"/>
</dbReference>
<dbReference type="eggNOG" id="COG1100">
    <property type="taxonomic scope" value="Bacteria"/>
</dbReference>
<dbReference type="InterPro" id="IPR006073">
    <property type="entry name" value="GTP-bd"/>
</dbReference>
<dbReference type="CDD" id="cd00880">
    <property type="entry name" value="Era_like"/>
    <property type="match status" value="1"/>
</dbReference>
<protein>
    <submittedName>
        <fullName evidence="9">GTPase SAR1 and related small G proteins</fullName>
    </submittedName>
</protein>
<dbReference type="OrthoDB" id="467934at2"/>
<keyword evidence="5" id="KW-0342">GTP-binding</keyword>
<dbReference type="GeneID" id="60201453"/>
<evidence type="ECO:0000256" key="1">
    <source>
        <dbReference type="ARBA" id="ARBA00004141"/>
    </source>
</evidence>
<dbReference type="PANTHER" id="PTHR42714:SF2">
    <property type="entry name" value="TRNA MODIFICATION GTPASE GTPBP3, MITOCHONDRIAL"/>
    <property type="match status" value="1"/>
</dbReference>
<feature type="domain" description="G" evidence="8">
    <location>
        <begin position="117"/>
        <end position="230"/>
    </location>
</feature>
<dbReference type="NCBIfam" id="TIGR00231">
    <property type="entry name" value="small_GTP"/>
    <property type="match status" value="1"/>
</dbReference>
<evidence type="ECO:0000256" key="5">
    <source>
        <dbReference type="ARBA" id="ARBA00023134"/>
    </source>
</evidence>
<keyword evidence="6 7" id="KW-0472">Membrane</keyword>
<dbReference type="PANTHER" id="PTHR42714">
    <property type="entry name" value="TRNA MODIFICATION GTPASE GTPBP3"/>
    <property type="match status" value="1"/>
</dbReference>
<dbReference type="SUPFAM" id="SSF52540">
    <property type="entry name" value="P-loop containing nucleoside triphosphate hydrolases"/>
    <property type="match status" value="1"/>
</dbReference>
<accession>A2BWP5</accession>
<comment type="subcellular location">
    <subcellularLocation>
        <location evidence="1">Membrane</location>
        <topology evidence="1">Multi-pass membrane protein</topology>
    </subcellularLocation>
</comment>
<dbReference type="AlphaFoldDB" id="A2BWP5"/>
<dbReference type="Pfam" id="PF05128">
    <property type="entry name" value="DUF697"/>
    <property type="match status" value="1"/>
</dbReference>
<dbReference type="InterPro" id="IPR005225">
    <property type="entry name" value="Small_GTP-bd"/>
</dbReference>
<evidence type="ECO:0000256" key="6">
    <source>
        <dbReference type="ARBA" id="ARBA00023136"/>
    </source>
</evidence>
<dbReference type="GO" id="GO:0030488">
    <property type="term" value="P:tRNA methylation"/>
    <property type="evidence" value="ECO:0007669"/>
    <property type="project" value="TreeGrafter"/>
</dbReference>
<evidence type="ECO:0000313" key="9">
    <source>
        <dbReference type="EMBL" id="ABM72206.1"/>
    </source>
</evidence>
<dbReference type="RefSeq" id="WP_011820307.1">
    <property type="nucleotide sequence ID" value="NC_008817.1"/>
</dbReference>
<dbReference type="eggNOG" id="COG3597">
    <property type="taxonomic scope" value="Bacteria"/>
</dbReference>
<evidence type="ECO:0000256" key="2">
    <source>
        <dbReference type="ARBA" id="ARBA00022692"/>
    </source>
</evidence>
<evidence type="ECO:0000259" key="8">
    <source>
        <dbReference type="Pfam" id="PF01926"/>
    </source>
</evidence>
<dbReference type="InterPro" id="IPR027417">
    <property type="entry name" value="P-loop_NTPase"/>
</dbReference>
<dbReference type="GO" id="GO:0005525">
    <property type="term" value="F:GTP binding"/>
    <property type="evidence" value="ECO:0007669"/>
    <property type="project" value="UniProtKB-KW"/>
</dbReference>
<dbReference type="GO" id="GO:0005829">
    <property type="term" value="C:cytosol"/>
    <property type="evidence" value="ECO:0007669"/>
    <property type="project" value="TreeGrafter"/>
</dbReference>
<feature type="transmembrane region" description="Helical" evidence="7">
    <location>
        <begin position="12"/>
        <end position="45"/>
    </location>
</feature>
<reference evidence="9 10" key="1">
    <citation type="journal article" date="2007" name="PLoS Genet.">
        <title>Patterns and implications of gene gain and loss in the evolution of Prochlorococcus.</title>
        <authorList>
            <person name="Kettler G.C."/>
            <person name="Martiny A.C."/>
            <person name="Huang K."/>
            <person name="Zucker J."/>
            <person name="Coleman M.L."/>
            <person name="Rodrigue S."/>
            <person name="Chen F."/>
            <person name="Lapidus A."/>
            <person name="Ferriera S."/>
            <person name="Johnson J."/>
            <person name="Steglich C."/>
            <person name="Church G.M."/>
            <person name="Richardson P."/>
            <person name="Chisholm S.W."/>
        </authorList>
    </citation>
    <scope>NUCLEOTIDE SEQUENCE [LARGE SCALE GENOMIC DNA]</scope>
    <source>
        <strain evidence="9 10">MIT 9515</strain>
    </source>
</reference>
<dbReference type="Proteomes" id="UP000001589">
    <property type="component" value="Chromosome"/>
</dbReference>
<dbReference type="Pfam" id="PF01926">
    <property type="entry name" value="MMR_HSR1"/>
    <property type="match status" value="1"/>
</dbReference>
<dbReference type="Gene3D" id="3.40.50.300">
    <property type="entry name" value="P-loop containing nucleotide triphosphate hydrolases"/>
    <property type="match status" value="1"/>
</dbReference>
<keyword evidence="4 7" id="KW-1133">Transmembrane helix</keyword>
<gene>
    <name evidence="9" type="ordered locus">P9515_09991</name>
</gene>
<dbReference type="GO" id="GO:0016020">
    <property type="term" value="C:membrane"/>
    <property type="evidence" value="ECO:0007669"/>
    <property type="project" value="UniProtKB-SubCell"/>
</dbReference>
<evidence type="ECO:0000256" key="7">
    <source>
        <dbReference type="SAM" id="Phobius"/>
    </source>
</evidence>
<dbReference type="InterPro" id="IPR021147">
    <property type="entry name" value="DUF697"/>
</dbReference>
<evidence type="ECO:0000256" key="3">
    <source>
        <dbReference type="ARBA" id="ARBA00022741"/>
    </source>
</evidence>